<name>A0ACC2VW10_9TREE</name>
<organism evidence="1 2">
    <name type="scientific">Naganishia friedmannii</name>
    <dbReference type="NCBI Taxonomy" id="89922"/>
    <lineage>
        <taxon>Eukaryota</taxon>
        <taxon>Fungi</taxon>
        <taxon>Dikarya</taxon>
        <taxon>Basidiomycota</taxon>
        <taxon>Agaricomycotina</taxon>
        <taxon>Tremellomycetes</taxon>
        <taxon>Filobasidiales</taxon>
        <taxon>Filobasidiaceae</taxon>
        <taxon>Naganishia</taxon>
    </lineage>
</organism>
<evidence type="ECO:0000313" key="1">
    <source>
        <dbReference type="EMBL" id="KAJ9103184.1"/>
    </source>
</evidence>
<comment type="caution">
    <text evidence="1">The sequence shown here is derived from an EMBL/GenBank/DDBJ whole genome shotgun (WGS) entry which is preliminary data.</text>
</comment>
<reference evidence="1" key="1">
    <citation type="submission" date="2023-04" db="EMBL/GenBank/DDBJ databases">
        <title>Draft Genome sequencing of Naganishia species isolated from polar environments using Oxford Nanopore Technology.</title>
        <authorList>
            <person name="Leo P."/>
            <person name="Venkateswaran K."/>
        </authorList>
    </citation>
    <scope>NUCLEOTIDE SEQUENCE</scope>
    <source>
        <strain evidence="1">MNA-CCFEE 5423</strain>
    </source>
</reference>
<evidence type="ECO:0000313" key="2">
    <source>
        <dbReference type="Proteomes" id="UP001227268"/>
    </source>
</evidence>
<accession>A0ACC2VW10</accession>
<keyword evidence="2" id="KW-1185">Reference proteome</keyword>
<gene>
    <name evidence="1" type="ORF">QFC21_002607</name>
</gene>
<dbReference type="Proteomes" id="UP001227268">
    <property type="component" value="Unassembled WGS sequence"/>
</dbReference>
<proteinExistence type="predicted"/>
<dbReference type="EMBL" id="JASBWT010000007">
    <property type="protein sequence ID" value="KAJ9103184.1"/>
    <property type="molecule type" value="Genomic_DNA"/>
</dbReference>
<protein>
    <submittedName>
        <fullName evidence="1">Uncharacterized protein</fullName>
    </submittedName>
</protein>
<sequence>MSAPYQNTRSPPPLVHPRPSHISQPPPEPTVSSPSTTYSARPSGEYGRTSASFEASRASGDSYMRFSSPPVNAAQQGGPGGSFGFGGMPMQGGTGNPNTFSTMGTGGVASATSSAQPFLTNVGQTAALGPGHLAPGGGYAAGSYASPSPGLHGNTGAGVAGNPSSAYMNPMGMNMGGFGGFNPDGSQWPMGMNDATAQMGMQFGKSAVAAGQEYVEKNFTRYLPLPLVKTSFSVTNSYVLHKLRLVLFPWRHHPWSRQAIRTSRMSGQPDSVHPGGAGGSNGSSGQEGWMPPRDDINAPDLYIPTMALVTYTLLCGLASGLQNRFHPEVLGYSLSKALAVVVTEFLIIRLGCYLLDVRGGGASGVELIGYGGYKFVGIIVTVMASFLNWGKVFYMGVFFYTFCANAFFLLRSLKYVLLPDSSNSSSVATISHSQRSKRVQFLFIIAMAQILFMGLLVRI</sequence>